<name>A0A9W6YJC3_9STRA</name>
<dbReference type="Proteomes" id="UP001165121">
    <property type="component" value="Unassembled WGS sequence"/>
</dbReference>
<feature type="region of interest" description="Disordered" evidence="1">
    <location>
        <begin position="26"/>
        <end position="68"/>
    </location>
</feature>
<evidence type="ECO:0000313" key="2">
    <source>
        <dbReference type="EMBL" id="GMG17432.1"/>
    </source>
</evidence>
<comment type="caution">
    <text evidence="2">The sequence shown here is derived from an EMBL/GenBank/DDBJ whole genome shotgun (WGS) entry which is preliminary data.</text>
</comment>
<evidence type="ECO:0000313" key="3">
    <source>
        <dbReference type="Proteomes" id="UP001165121"/>
    </source>
</evidence>
<protein>
    <submittedName>
        <fullName evidence="2">Unnamed protein product</fullName>
    </submittedName>
</protein>
<evidence type="ECO:0000256" key="1">
    <source>
        <dbReference type="SAM" id="MobiDB-lite"/>
    </source>
</evidence>
<organism evidence="2 3">
    <name type="scientific">Phytophthora fragariaefolia</name>
    <dbReference type="NCBI Taxonomy" id="1490495"/>
    <lineage>
        <taxon>Eukaryota</taxon>
        <taxon>Sar</taxon>
        <taxon>Stramenopiles</taxon>
        <taxon>Oomycota</taxon>
        <taxon>Peronosporomycetes</taxon>
        <taxon>Peronosporales</taxon>
        <taxon>Peronosporaceae</taxon>
        <taxon>Phytophthora</taxon>
    </lineage>
</organism>
<proteinExistence type="predicted"/>
<accession>A0A9W6YJC3</accession>
<dbReference type="EMBL" id="BSXT01019012">
    <property type="protein sequence ID" value="GMG17432.1"/>
    <property type="molecule type" value="Genomic_DNA"/>
</dbReference>
<dbReference type="AlphaFoldDB" id="A0A9W6YJC3"/>
<gene>
    <name evidence="2" type="ORF">Pfra01_003015100</name>
</gene>
<reference evidence="2" key="1">
    <citation type="submission" date="2023-04" db="EMBL/GenBank/DDBJ databases">
        <title>Phytophthora fragariaefolia NBRC 109709.</title>
        <authorList>
            <person name="Ichikawa N."/>
            <person name="Sato H."/>
            <person name="Tonouchi N."/>
        </authorList>
    </citation>
    <scope>NUCLEOTIDE SEQUENCE</scope>
    <source>
        <strain evidence="2">NBRC 109709</strain>
    </source>
</reference>
<sequence length="68" mass="6981">MCSPATIQAAEEQLAAAAALAEQTHHPLVEAAANGGNVSTPRAPTPEPQGLSQQSTPPRTPPQDDIKN</sequence>
<keyword evidence="3" id="KW-1185">Reference proteome</keyword>